<feature type="transmembrane region" description="Helical" evidence="1">
    <location>
        <begin position="90"/>
        <end position="112"/>
    </location>
</feature>
<gene>
    <name evidence="2" type="ORF">HU751_15880</name>
</gene>
<feature type="transmembrane region" description="Helical" evidence="1">
    <location>
        <begin position="12"/>
        <end position="38"/>
    </location>
</feature>
<comment type="caution">
    <text evidence="2">The sequence shown here is derived from an EMBL/GenBank/DDBJ whole genome shotgun (WGS) entry which is preliminary data.</text>
</comment>
<dbReference type="AlphaFoldDB" id="A0A923K248"/>
<keyword evidence="1" id="KW-1133">Transmembrane helix</keyword>
<keyword evidence="1" id="KW-0812">Transmembrane</keyword>
<evidence type="ECO:0000256" key="1">
    <source>
        <dbReference type="SAM" id="Phobius"/>
    </source>
</evidence>
<keyword evidence="1" id="KW-0472">Membrane</keyword>
<evidence type="ECO:0000313" key="2">
    <source>
        <dbReference type="EMBL" id="MBC3447261.1"/>
    </source>
</evidence>
<reference evidence="2" key="2">
    <citation type="submission" date="2020-07" db="EMBL/GenBank/DDBJ databases">
        <authorList>
            <person name="Lood C."/>
            <person name="Girard L."/>
        </authorList>
    </citation>
    <scope>NUCLEOTIDE SEQUENCE</scope>
    <source>
        <strain evidence="2">BW13M1</strain>
    </source>
</reference>
<sequence>MSDTPSLIRKLVIRLLGLVLVLPVVLVTGYWAMFAVILLPGMIYNGFNDPWDYQLNRVGLAIVVVIGLFGVNTGIKLYRHFLRSNRAPEWIGSAWAGLGCGTVANLAIMCWFPGSPWFMVFLGWPLLGCAVFALLLLQSTRGTQTSASLKA</sequence>
<name>A0A923K248_9PSED</name>
<organism evidence="2">
    <name type="scientific">Pseudomonas peradeniyensis</name>
    <dbReference type="NCBI Taxonomy" id="2745488"/>
    <lineage>
        <taxon>Bacteria</taxon>
        <taxon>Pseudomonadati</taxon>
        <taxon>Pseudomonadota</taxon>
        <taxon>Gammaproteobacteria</taxon>
        <taxon>Pseudomonadales</taxon>
        <taxon>Pseudomonadaceae</taxon>
        <taxon>Pseudomonas</taxon>
    </lineage>
</organism>
<accession>A0A923K248</accession>
<feature type="transmembrane region" description="Helical" evidence="1">
    <location>
        <begin position="118"/>
        <end position="137"/>
    </location>
</feature>
<proteinExistence type="predicted"/>
<dbReference type="RefSeq" id="WP_186733917.1">
    <property type="nucleotide sequence ID" value="NZ_JABWRJ020000005.1"/>
</dbReference>
<reference evidence="2" key="1">
    <citation type="journal article" date="2020" name="Microorganisms">
        <title>Reliable Identification of Environmental Pseudomonas Isolates Using the rpoD Gene.</title>
        <authorList>
            <consortium name="The Broad Institute Genome Sequencing Platform"/>
            <person name="Girard L."/>
            <person name="Lood C."/>
            <person name="Rokni-Zadeh H."/>
            <person name="van Noort V."/>
            <person name="Lavigne R."/>
            <person name="De Mot R."/>
        </authorList>
    </citation>
    <scope>NUCLEOTIDE SEQUENCE</scope>
    <source>
        <strain evidence="2">BW13M1</strain>
    </source>
</reference>
<protein>
    <submittedName>
        <fullName evidence="2">Uncharacterized protein</fullName>
    </submittedName>
</protein>
<feature type="transmembrane region" description="Helical" evidence="1">
    <location>
        <begin position="58"/>
        <end position="78"/>
    </location>
</feature>
<dbReference type="EMBL" id="JABWRJ010000020">
    <property type="protein sequence ID" value="MBC3447261.1"/>
    <property type="molecule type" value="Genomic_DNA"/>
</dbReference>